<gene>
    <name evidence="2" type="ORF">HO133_001144</name>
</gene>
<dbReference type="AlphaFoldDB" id="A0A8H6CEH2"/>
<sequence length="260" mass="30107">MAIPSQVFRYTSLPAELRNAIMEYALVPGDVYPCLTESKPTSPKPSRKLFRTVLSHPRAVFKVRVGGVEHQLATKQPGFQLLRTCKKAYQDGHYMFYSMNTFHLPAGSARDAEEWFDNLKPDHRSLIKSACMTFSLADLTPEVLVQMDKKWLWDLPLKTRQDERRMVFEVTYLLCWRFWQEKIRFLQKWDTLDTVYLEKACGETSVFDGDAFRALDAKEEKVLVDVAREKVKVELEGMVNETGWKATKRWLMTRGPASGV</sequence>
<proteinExistence type="predicted"/>
<organism evidence="2 3">
    <name type="scientific">Letharia lupina</name>
    <dbReference type="NCBI Taxonomy" id="560253"/>
    <lineage>
        <taxon>Eukaryota</taxon>
        <taxon>Fungi</taxon>
        <taxon>Dikarya</taxon>
        <taxon>Ascomycota</taxon>
        <taxon>Pezizomycotina</taxon>
        <taxon>Lecanoromycetes</taxon>
        <taxon>OSLEUM clade</taxon>
        <taxon>Lecanoromycetidae</taxon>
        <taxon>Lecanorales</taxon>
        <taxon>Lecanorineae</taxon>
        <taxon>Parmeliaceae</taxon>
        <taxon>Letharia</taxon>
    </lineage>
</organism>
<dbReference type="InterPro" id="IPR038883">
    <property type="entry name" value="AN11006-like"/>
</dbReference>
<protein>
    <recommendedName>
        <fullName evidence="1">DUF7730 domain-containing protein</fullName>
    </recommendedName>
</protein>
<dbReference type="Proteomes" id="UP000593566">
    <property type="component" value="Unassembled WGS sequence"/>
</dbReference>
<name>A0A8H6CEH2_9LECA</name>
<dbReference type="Pfam" id="PF24864">
    <property type="entry name" value="DUF7730"/>
    <property type="match status" value="1"/>
</dbReference>
<comment type="caution">
    <text evidence="2">The sequence shown here is derived from an EMBL/GenBank/DDBJ whole genome shotgun (WGS) entry which is preliminary data.</text>
</comment>
<reference evidence="2 3" key="1">
    <citation type="journal article" date="2020" name="Genomics">
        <title>Complete, high-quality genomes from long-read metagenomic sequencing of two wolf lichen thalli reveals enigmatic genome architecture.</title>
        <authorList>
            <person name="McKenzie S.K."/>
            <person name="Walston R.F."/>
            <person name="Allen J.L."/>
        </authorList>
    </citation>
    <scope>NUCLEOTIDE SEQUENCE [LARGE SCALE GENOMIC DNA]</scope>
    <source>
        <strain evidence="2">WasteWater1</strain>
    </source>
</reference>
<keyword evidence="3" id="KW-1185">Reference proteome</keyword>
<evidence type="ECO:0000313" key="2">
    <source>
        <dbReference type="EMBL" id="KAF6222058.1"/>
    </source>
</evidence>
<dbReference type="EMBL" id="JACCJB010000012">
    <property type="protein sequence ID" value="KAF6222058.1"/>
    <property type="molecule type" value="Genomic_DNA"/>
</dbReference>
<feature type="domain" description="DUF7730" evidence="1">
    <location>
        <begin position="10"/>
        <end position="138"/>
    </location>
</feature>
<dbReference type="InterPro" id="IPR056632">
    <property type="entry name" value="DUF7730"/>
</dbReference>
<dbReference type="RefSeq" id="XP_037151493.1">
    <property type="nucleotide sequence ID" value="XM_037292074.1"/>
</dbReference>
<dbReference type="GeneID" id="59329560"/>
<dbReference type="PANTHER" id="PTHR42085">
    <property type="entry name" value="F-BOX DOMAIN-CONTAINING PROTEIN"/>
    <property type="match status" value="1"/>
</dbReference>
<evidence type="ECO:0000313" key="3">
    <source>
        <dbReference type="Proteomes" id="UP000593566"/>
    </source>
</evidence>
<dbReference type="PANTHER" id="PTHR42085:SF1">
    <property type="entry name" value="F-BOX DOMAIN-CONTAINING PROTEIN"/>
    <property type="match status" value="1"/>
</dbReference>
<accession>A0A8H6CEH2</accession>
<evidence type="ECO:0000259" key="1">
    <source>
        <dbReference type="Pfam" id="PF24864"/>
    </source>
</evidence>